<evidence type="ECO:0000256" key="2">
    <source>
        <dbReference type="ARBA" id="ARBA00022475"/>
    </source>
</evidence>
<dbReference type="GO" id="GO:0046872">
    <property type="term" value="F:metal ion binding"/>
    <property type="evidence" value="ECO:0007669"/>
    <property type="project" value="UniProtKB-KW"/>
</dbReference>
<keyword evidence="2" id="KW-1003">Cell membrane</keyword>
<feature type="binding site" evidence="8">
    <location>
        <position position="492"/>
    </location>
    <ligand>
        <name>Mn(2+)</name>
        <dbReference type="ChEBI" id="CHEBI:29035"/>
    </ligand>
</feature>
<feature type="active site" evidence="6">
    <location>
        <position position="320"/>
    </location>
</feature>
<proteinExistence type="predicted"/>
<keyword evidence="5 9" id="KW-0472">Membrane</keyword>
<feature type="domain" description="Sulfatase N-terminal" evidence="10">
    <location>
        <begin position="273"/>
        <end position="543"/>
    </location>
</feature>
<evidence type="ECO:0000256" key="9">
    <source>
        <dbReference type="SAM" id="Phobius"/>
    </source>
</evidence>
<reference evidence="11 12" key="1">
    <citation type="submission" date="2015-03" db="EMBL/GenBank/DDBJ databases">
        <title>Comparative analysis of the OM43 clade including a novel species from Red Sea uncovers genomic and metabolic diversity among marine methylotrophs.</title>
        <authorList>
            <person name="Jimenez-Infante F."/>
            <person name="Ngugi D.K."/>
            <person name="Vinu M."/>
            <person name="Alam I."/>
            <person name="Kamau A."/>
            <person name="Blom J."/>
            <person name="Bajic V.B."/>
            <person name="Stingl U."/>
        </authorList>
    </citation>
    <scope>NUCLEOTIDE SEQUENCE [LARGE SCALE GENOMIC DNA]</scope>
    <source>
        <strain evidence="11 12">MBRSH7</strain>
    </source>
</reference>
<dbReference type="AlphaFoldDB" id="A0A0H4JBL7"/>
<evidence type="ECO:0000259" key="10">
    <source>
        <dbReference type="Pfam" id="PF00884"/>
    </source>
</evidence>
<dbReference type="InterPro" id="IPR000917">
    <property type="entry name" value="Sulfatase_N"/>
</dbReference>
<comment type="subcellular location">
    <subcellularLocation>
        <location evidence="1">Cell membrane</location>
        <topology evidence="1">Multi-pass membrane protein</topology>
    </subcellularLocation>
</comment>
<dbReference type="Gene3D" id="3.30.1120.80">
    <property type="match status" value="1"/>
</dbReference>
<accession>A0A0H4JBL7</accession>
<feature type="binding site" evidence="8">
    <location>
        <position position="281"/>
    </location>
    <ligand>
        <name>Mn(2+)</name>
        <dbReference type="ChEBI" id="CHEBI:29035"/>
    </ligand>
</feature>
<evidence type="ECO:0000256" key="5">
    <source>
        <dbReference type="ARBA" id="ARBA00023136"/>
    </source>
</evidence>
<evidence type="ECO:0000256" key="4">
    <source>
        <dbReference type="ARBA" id="ARBA00022989"/>
    </source>
</evidence>
<feature type="transmembrane region" description="Helical" evidence="9">
    <location>
        <begin position="171"/>
        <end position="188"/>
    </location>
</feature>
<name>A0A0H4JBL7_9PROT</name>
<keyword evidence="7" id="KW-0479">Metal-binding</keyword>
<dbReference type="InterPro" id="IPR017850">
    <property type="entry name" value="Alkaline_phosphatase_core_sf"/>
</dbReference>
<evidence type="ECO:0000313" key="11">
    <source>
        <dbReference type="EMBL" id="AKO65877.1"/>
    </source>
</evidence>
<evidence type="ECO:0000256" key="6">
    <source>
        <dbReference type="PIRSR" id="PIRSR005091-1"/>
    </source>
</evidence>
<feature type="transmembrane region" description="Helical" evidence="9">
    <location>
        <begin position="12"/>
        <end position="36"/>
    </location>
</feature>
<dbReference type="PANTHER" id="PTHR47371:SF3">
    <property type="entry name" value="PHOSPHOGLYCEROL TRANSFERASE I"/>
    <property type="match status" value="1"/>
</dbReference>
<evidence type="ECO:0000256" key="7">
    <source>
        <dbReference type="PIRSR" id="PIRSR005091-2"/>
    </source>
</evidence>
<dbReference type="OrthoDB" id="9760224at2"/>
<evidence type="ECO:0000313" key="12">
    <source>
        <dbReference type="Proteomes" id="UP000066549"/>
    </source>
</evidence>
<dbReference type="InterPro" id="IPR012160">
    <property type="entry name" value="LtaS-like"/>
</dbReference>
<dbReference type="Gene3D" id="3.40.720.10">
    <property type="entry name" value="Alkaline Phosphatase, subunit A"/>
    <property type="match status" value="1"/>
</dbReference>
<keyword evidence="12" id="KW-1185">Reference proteome</keyword>
<keyword evidence="3 9" id="KW-0812">Transmembrane</keyword>
<dbReference type="CDD" id="cd16015">
    <property type="entry name" value="LTA_synthase"/>
    <property type="match status" value="1"/>
</dbReference>
<dbReference type="PIRSF" id="PIRSF005091">
    <property type="entry name" value="Mmb_sulf_HI1246"/>
    <property type="match status" value="1"/>
</dbReference>
<feature type="transmembrane region" description="Helical" evidence="9">
    <location>
        <begin position="56"/>
        <end position="76"/>
    </location>
</feature>
<dbReference type="GO" id="GO:0005886">
    <property type="term" value="C:plasma membrane"/>
    <property type="evidence" value="ECO:0007669"/>
    <property type="project" value="UniProtKB-SubCell"/>
</dbReference>
<feature type="transmembrane region" description="Helical" evidence="9">
    <location>
        <begin position="88"/>
        <end position="110"/>
    </location>
</feature>
<evidence type="ECO:0000256" key="3">
    <source>
        <dbReference type="ARBA" id="ARBA00022692"/>
    </source>
</evidence>
<dbReference type="Proteomes" id="UP000066549">
    <property type="component" value="Chromosome"/>
</dbReference>
<feature type="binding site" evidence="8">
    <location>
        <position position="493"/>
    </location>
    <ligand>
        <name>Mn(2+)</name>
        <dbReference type="ChEBI" id="CHEBI:29035"/>
    </ligand>
</feature>
<feature type="binding site" evidence="7">
    <location>
        <position position="438"/>
    </location>
    <ligand>
        <name>substrate</name>
    </ligand>
</feature>
<dbReference type="SUPFAM" id="SSF53649">
    <property type="entry name" value="Alkaline phosphatase-like"/>
    <property type="match status" value="1"/>
</dbReference>
<dbReference type="InterPro" id="IPR050448">
    <property type="entry name" value="OpgB/LTA_synthase_biosynth"/>
</dbReference>
<sequence>MFSKLSSNPYHPFLKAYLFGLIFFSLSRLGLIFWQLDAVNATDKLLNIIVQGVRVDLIQLGLIFLIPLLIFPLSFINSQTKNIYSAFLRFWIIVSFIILFIIEACSITFINEYNTRPNVLFLEYLKYPREVFEMLFKGFTLDAILVVGSVLLFSRLIILAFRKQNQIEHKLMHLVIWPIILVLMLISIRSSFGHRPANPAMFAITDNAMVNSLVLNSPYSVFYAAYSMKHEASASKVYGKMDVDKIYSLTSQQGPAEYPTQKSLTPSYQGKPKNIVILLQESLGATFVESLGGVPVTPNLEKLKNEGIWFTQLYATGTRSVRGIEAVVSGFPPTPAQSTVKLPLSQSNFFTLATLLKEKNYDTSFIYGGEAHFDNMRSFFTGNGFKKIIEQKDFTNPIFKGSWGASDQDLYQKAHEEFLERHNQNQPFFSLVFTSSNHAPFEFPAGVIDLYEQPQATEKNAVKYADHALGEFIQKAKQSDYWKETIFLIVADHDIRPRGDFLIPIKNFHIPGLIMGGGINPKVISSITSQIDLPVTILSLAGIHAKHPMIGQDMSAIDQSYKGRAIMQYYDNFAWMEQDELFVLQPNQEIFYGKYDFINNKIIPSDKNNINYDKQLAHALLPSILYSQKLYRLPPQ</sequence>
<organism evidence="11 12">
    <name type="scientific">Methylophilales bacterium MBRS-H7</name>
    <dbReference type="NCBI Taxonomy" id="1623450"/>
    <lineage>
        <taxon>Bacteria</taxon>
        <taxon>Pseudomonadati</taxon>
        <taxon>Pseudomonadota</taxon>
        <taxon>Betaproteobacteria</taxon>
        <taxon>Nitrosomonadales</taxon>
        <taxon>OM43 clade</taxon>
    </lineage>
</organism>
<keyword evidence="4 9" id="KW-1133">Transmembrane helix</keyword>
<gene>
    <name evidence="11" type="ORF">VI33_03945</name>
</gene>
<evidence type="ECO:0000256" key="8">
    <source>
        <dbReference type="PIRSR" id="PIRSR005091-3"/>
    </source>
</evidence>
<dbReference type="Pfam" id="PF00884">
    <property type="entry name" value="Sulfatase"/>
    <property type="match status" value="1"/>
</dbReference>
<dbReference type="EMBL" id="CP011002">
    <property type="protein sequence ID" value="AKO65877.1"/>
    <property type="molecule type" value="Genomic_DNA"/>
</dbReference>
<protein>
    <submittedName>
        <fullName evidence="11">Sulfatase</fullName>
    </submittedName>
</protein>
<keyword evidence="7" id="KW-0464">Manganese</keyword>
<dbReference type="PANTHER" id="PTHR47371">
    <property type="entry name" value="LIPOTEICHOIC ACID SYNTHASE"/>
    <property type="match status" value="1"/>
</dbReference>
<dbReference type="PATRIC" id="fig|1623450.3.peg.781"/>
<evidence type="ECO:0000256" key="1">
    <source>
        <dbReference type="ARBA" id="ARBA00004651"/>
    </source>
</evidence>
<feature type="transmembrane region" description="Helical" evidence="9">
    <location>
        <begin position="134"/>
        <end position="159"/>
    </location>
</feature>